<dbReference type="KEGG" id="prel:PRELSG_1306800"/>
<evidence type="ECO:0000313" key="2">
    <source>
        <dbReference type="Proteomes" id="UP000220158"/>
    </source>
</evidence>
<reference evidence="1 2" key="1">
    <citation type="submission" date="2015-04" db="EMBL/GenBank/DDBJ databases">
        <authorList>
            <consortium name="Pathogen Informatics"/>
        </authorList>
    </citation>
    <scope>NUCLEOTIDE SEQUENCE [LARGE SCALE GENOMIC DNA]</scope>
    <source>
        <strain evidence="1 2">SGS1</strain>
    </source>
</reference>
<organism evidence="1 2">
    <name type="scientific">Plasmodium relictum</name>
    <dbReference type="NCBI Taxonomy" id="85471"/>
    <lineage>
        <taxon>Eukaryota</taxon>
        <taxon>Sar</taxon>
        <taxon>Alveolata</taxon>
        <taxon>Apicomplexa</taxon>
        <taxon>Aconoidasida</taxon>
        <taxon>Haemosporida</taxon>
        <taxon>Plasmodiidae</taxon>
        <taxon>Plasmodium</taxon>
        <taxon>Plasmodium (Haemamoeba)</taxon>
    </lineage>
</organism>
<dbReference type="OMA" id="SYMHPAI"/>
<dbReference type="OrthoDB" id="359249at2759"/>
<dbReference type="VEuPathDB" id="PlasmoDB:PRELSG_1306800"/>
<protein>
    <submittedName>
        <fullName evidence="1">Uncharacterized protein</fullName>
    </submittedName>
</protein>
<accession>A0A1J1HD57</accession>
<dbReference type="GeneID" id="39738001"/>
<proteinExistence type="predicted"/>
<dbReference type="EMBL" id="LN835308">
    <property type="protein sequence ID" value="CRH03710.1"/>
    <property type="molecule type" value="Genomic_DNA"/>
</dbReference>
<gene>
    <name evidence="1" type="ORF">PRELSG_1306800</name>
</gene>
<dbReference type="RefSeq" id="XP_028535717.1">
    <property type="nucleotide sequence ID" value="XM_028678586.1"/>
</dbReference>
<name>A0A1J1HD57_PLARL</name>
<evidence type="ECO:0000313" key="1">
    <source>
        <dbReference type="EMBL" id="CRH03710.1"/>
    </source>
</evidence>
<dbReference type="AlphaFoldDB" id="A0A1J1HD57"/>
<keyword evidence="2" id="KW-1185">Reference proteome</keyword>
<dbReference type="Proteomes" id="UP000220158">
    <property type="component" value="Chromosome 13"/>
</dbReference>
<sequence>MIKRYLKIYPSIYFTKHVYGAPQIKEDTNYLKKDYVFNQYENKKIFLNNKLKKGNCVNEIKRVYYFRLWNAMTQYNFTLFENIIQQYLNEGYKYDEVIYSIITHSYILNHKKKNENAFLVIEEMKRAFMHPTIIKINERMINSFLELEIIFCEPSKCLWINICRFIWEISIKLNRERKRKLKERLNLLSPNEVLKLTREDLKKFLKKEYEDTLLNTLDTIYLDTENTYDHMQEENNEENNHLVQNNINEIEYNSKCFDIINIDKKKLLNHENENPEKYSNFLPVKDKNSSNDNQYFISKVNDENIKYSIIKEGNNRDDHSEIFENGKNKCYDILEKIDEDESYESFKDNEDFDIQLLKKYFNFK</sequence>